<keyword evidence="3 7" id="KW-1133">Transmembrane helix</keyword>
<feature type="transmembrane region" description="Helical" evidence="7">
    <location>
        <begin position="193"/>
        <end position="215"/>
    </location>
</feature>
<comment type="caution">
    <text evidence="8">The sequence shown here is derived from an EMBL/GenBank/DDBJ whole genome shotgun (WGS) entry which is preliminary data.</text>
</comment>
<dbReference type="PANTHER" id="PTHR30520:SF6">
    <property type="entry name" value="FORMATE_NITRATE FAMILY TRANSPORTER (EUROFUNG)"/>
    <property type="match status" value="1"/>
</dbReference>
<dbReference type="GO" id="GO:0005886">
    <property type="term" value="C:plasma membrane"/>
    <property type="evidence" value="ECO:0007669"/>
    <property type="project" value="TreeGrafter"/>
</dbReference>
<keyword evidence="4 7" id="KW-0472">Membrane</keyword>
<dbReference type="GO" id="GO:0015499">
    <property type="term" value="F:formate transmembrane transporter activity"/>
    <property type="evidence" value="ECO:0007669"/>
    <property type="project" value="TreeGrafter"/>
</dbReference>
<proteinExistence type="inferred from homology"/>
<evidence type="ECO:0000256" key="2">
    <source>
        <dbReference type="ARBA" id="ARBA00022692"/>
    </source>
</evidence>
<feature type="transmembrane region" description="Helical" evidence="7">
    <location>
        <begin position="61"/>
        <end position="90"/>
    </location>
</feature>
<evidence type="ECO:0000256" key="5">
    <source>
        <dbReference type="ARBA" id="ARBA00049660"/>
    </source>
</evidence>
<keyword evidence="2 7" id="KW-0812">Transmembrane</keyword>
<evidence type="ECO:0000313" key="11">
    <source>
        <dbReference type="Proteomes" id="UP000442469"/>
    </source>
</evidence>
<dbReference type="AlphaFoldDB" id="A0A090Y7R0"/>
<sequence length="315" mass="33022">MDYVKPGEVLTAMIETGENKARLGILQMLAKGFLGGSILAFATTLAFTATQQTSLGIVGALIFPVGFVIIVLLGLELVTGSFALIPLAVLERKVPLSRMLANFGWVILGHLIGCAVYAILYGLTITKMGADFSHPLIQTIIQTSEAKTVAYKHMGGSGLALVTIKAVLCNWMVTLGVVMGMTSRSTAGKIAAMWLPILIFFAQGFEHAVVNMFIIPAGMMLGANVSFADWWVWNQIPVLIGNFLGGVVFTGLLLYVSQKGKGLAVEDNARAAMAGPERSAVSTAPSALASSGANAPDEPERRGVPANPAGAGNSL</sequence>
<dbReference type="GeneID" id="77010920"/>
<dbReference type="OrthoDB" id="9786493at2"/>
<dbReference type="Pfam" id="PF01226">
    <property type="entry name" value="Form_Nir_trans"/>
    <property type="match status" value="1"/>
</dbReference>
<feature type="transmembrane region" description="Helical" evidence="7">
    <location>
        <begin position="102"/>
        <end position="123"/>
    </location>
</feature>
<organism evidence="8 10">
    <name type="scientific">Paenibacillus macerans</name>
    <name type="common">Bacillus macerans</name>
    <dbReference type="NCBI Taxonomy" id="44252"/>
    <lineage>
        <taxon>Bacteria</taxon>
        <taxon>Bacillati</taxon>
        <taxon>Bacillota</taxon>
        <taxon>Bacilli</taxon>
        <taxon>Bacillales</taxon>
        <taxon>Paenibacillaceae</taxon>
        <taxon>Paenibacillus</taxon>
    </lineage>
</organism>
<evidence type="ECO:0000256" key="7">
    <source>
        <dbReference type="SAM" id="Phobius"/>
    </source>
</evidence>
<reference evidence="8 10" key="1">
    <citation type="submission" date="2014-04" db="EMBL/GenBank/DDBJ databases">
        <authorList>
            <person name="Bishop-Lilly K.A."/>
            <person name="Broomall S.M."/>
            <person name="Chain P.S."/>
            <person name="Chertkov O."/>
            <person name="Coyne S.R."/>
            <person name="Daligault H.E."/>
            <person name="Davenport K.W."/>
            <person name="Erkkila T."/>
            <person name="Frey K.G."/>
            <person name="Gibbons H.S."/>
            <person name="Gu W."/>
            <person name="Jaissle J."/>
            <person name="Johnson S.L."/>
            <person name="Koroleva G.I."/>
            <person name="Ladner J.T."/>
            <person name="Lo C.-C."/>
            <person name="Minogue T.D."/>
            <person name="Munk C."/>
            <person name="Palacios G.F."/>
            <person name="Redden C.L."/>
            <person name="Rosenzweig C.N."/>
            <person name="Scholz M.B."/>
            <person name="Teshima H."/>
            <person name="Xu Y."/>
        </authorList>
    </citation>
    <scope>NUCLEOTIDE SEQUENCE [LARGE SCALE GENOMIC DNA]</scope>
    <source>
        <strain evidence="8 10">8244</strain>
    </source>
</reference>
<dbReference type="Proteomes" id="UP000029278">
    <property type="component" value="Unassembled WGS sequence"/>
</dbReference>
<evidence type="ECO:0000313" key="10">
    <source>
        <dbReference type="Proteomes" id="UP000029278"/>
    </source>
</evidence>
<evidence type="ECO:0000256" key="6">
    <source>
        <dbReference type="SAM" id="MobiDB-lite"/>
    </source>
</evidence>
<comment type="subcellular location">
    <subcellularLocation>
        <location evidence="1">Membrane</location>
        <topology evidence="1">Multi-pass membrane protein</topology>
    </subcellularLocation>
</comment>
<feature type="compositionally biased region" description="Polar residues" evidence="6">
    <location>
        <begin position="280"/>
        <end position="293"/>
    </location>
</feature>
<dbReference type="PANTHER" id="PTHR30520">
    <property type="entry name" value="FORMATE TRANSPORTER-RELATED"/>
    <property type="match status" value="1"/>
</dbReference>
<accession>A0A090Y7R0</accession>
<protein>
    <submittedName>
        <fullName evidence="8">Formate/nitrite transporter family protein</fullName>
    </submittedName>
</protein>
<evidence type="ECO:0000313" key="9">
    <source>
        <dbReference type="EMBL" id="MUG21294.1"/>
    </source>
</evidence>
<gene>
    <name evidence="8" type="ORF">DJ90_4744</name>
    <name evidence="9" type="ORF">GNQ08_02450</name>
</gene>
<evidence type="ECO:0000256" key="1">
    <source>
        <dbReference type="ARBA" id="ARBA00004141"/>
    </source>
</evidence>
<dbReference type="InterPro" id="IPR000292">
    <property type="entry name" value="For/NO2_transpt"/>
</dbReference>
<feature type="transmembrane region" description="Helical" evidence="7">
    <location>
        <begin position="235"/>
        <end position="256"/>
    </location>
</feature>
<dbReference type="RefSeq" id="WP_082207628.1">
    <property type="nucleotide sequence ID" value="NZ_BGML01000004.1"/>
</dbReference>
<feature type="transmembrane region" description="Helical" evidence="7">
    <location>
        <begin position="159"/>
        <end position="181"/>
    </location>
</feature>
<name>A0A090Y7R0_PAEMA</name>
<feature type="transmembrane region" description="Helical" evidence="7">
    <location>
        <begin position="28"/>
        <end position="49"/>
    </location>
</feature>
<evidence type="ECO:0000313" key="8">
    <source>
        <dbReference type="EMBL" id="KFM94221.1"/>
    </source>
</evidence>
<comment type="similarity">
    <text evidence="5">Belongs to the FNT transporter (TC 1.A.16) family.</text>
</comment>
<evidence type="ECO:0000256" key="4">
    <source>
        <dbReference type="ARBA" id="ARBA00023136"/>
    </source>
</evidence>
<keyword evidence="10" id="KW-1185">Reference proteome</keyword>
<dbReference type="STRING" id="44252.DJ90_4744"/>
<dbReference type="PATRIC" id="fig|44252.3.peg.5841"/>
<dbReference type="EMBL" id="WNZZ01000001">
    <property type="protein sequence ID" value="MUG21294.1"/>
    <property type="molecule type" value="Genomic_DNA"/>
</dbReference>
<dbReference type="Gene3D" id="1.20.1080.10">
    <property type="entry name" value="Glycerol uptake facilitator protein"/>
    <property type="match status" value="1"/>
</dbReference>
<dbReference type="EMBL" id="JMQA01000048">
    <property type="protein sequence ID" value="KFM94221.1"/>
    <property type="molecule type" value="Genomic_DNA"/>
</dbReference>
<dbReference type="HOGENOM" id="CLU_036896_1_2_9"/>
<reference evidence="9 11" key="2">
    <citation type="submission" date="2019-11" db="EMBL/GenBank/DDBJ databases">
        <title>Draft genome sequences of five Paenibacillus species of dairy origin.</title>
        <authorList>
            <person name="Olajide A.M."/>
            <person name="Chen S."/>
            <person name="Lapointe G."/>
        </authorList>
    </citation>
    <scope>NUCLEOTIDE SEQUENCE [LARGE SCALE GENOMIC DNA]</scope>
    <source>
        <strain evidence="9 11">3CT49</strain>
    </source>
</reference>
<dbReference type="InterPro" id="IPR023271">
    <property type="entry name" value="Aquaporin-like"/>
</dbReference>
<evidence type="ECO:0000256" key="3">
    <source>
        <dbReference type="ARBA" id="ARBA00022989"/>
    </source>
</evidence>
<dbReference type="Proteomes" id="UP000442469">
    <property type="component" value="Unassembled WGS sequence"/>
</dbReference>
<feature type="region of interest" description="Disordered" evidence="6">
    <location>
        <begin position="274"/>
        <end position="315"/>
    </location>
</feature>